<sequence length="498" mass="55864">MSENSSENQPTNTEGKLSHLMGTGPAAAEDATFAKWDEEDSMIMSWLWNSMTPEVSRTCMFLTTAREVWETIRQTYSKMQDAALIYEIRTKLNTTKQGNLSATEYYSTMKGLWLELDYYQNFKMKCGEDAAMLQKFVERERIFEFLAGLNIDFDQVQVQVLGKESLISLEGVFSIIRAEESRRGVMLDNLVNERSAMNSTKLGHTAETNRNERQPNREGVWCTYCKKPRHTKDTCWKLHGKPPNVGGKGGNPGVQPRGQAHMTNAEDVHSEKINQDELETLKEEIEKLKSMLNSGGKPGNSCSLIQSGKYSNSYALSASFPAQNSTWIMDSSATDHMVFHISFFLHISLVPAIKKSELPMEIVLLLQDRVSGKMIGLAKERDGLYIFDAKEGKPTVQPKNQDQPAAVKQPLNQDQHAPKSSLDQSCDQPCEPALKSSFDQPHDQPLDPSKSAPNIPLVAEKPILVYSRRKEPVSTQLQVQDSTLEPGSHINIVAFLLN</sequence>
<protein>
    <recommendedName>
        <fullName evidence="4">Retrotransposon gag domain-containing protein</fullName>
    </recommendedName>
</protein>
<evidence type="ECO:0000256" key="1">
    <source>
        <dbReference type="SAM" id="MobiDB-lite"/>
    </source>
</evidence>
<dbReference type="Proteomes" id="UP000585474">
    <property type="component" value="Unassembled WGS sequence"/>
</dbReference>
<gene>
    <name evidence="2" type="ORF">Acr_23g0011550</name>
</gene>
<keyword evidence="3" id="KW-1185">Reference proteome</keyword>
<dbReference type="PANTHER" id="PTHR34222:SF37">
    <property type="entry name" value="RETROTRANSPOSON GAG DOMAIN-CONTAINING PROTEIN"/>
    <property type="match status" value="1"/>
</dbReference>
<organism evidence="2 3">
    <name type="scientific">Actinidia rufa</name>
    <dbReference type="NCBI Taxonomy" id="165716"/>
    <lineage>
        <taxon>Eukaryota</taxon>
        <taxon>Viridiplantae</taxon>
        <taxon>Streptophyta</taxon>
        <taxon>Embryophyta</taxon>
        <taxon>Tracheophyta</taxon>
        <taxon>Spermatophyta</taxon>
        <taxon>Magnoliopsida</taxon>
        <taxon>eudicotyledons</taxon>
        <taxon>Gunneridae</taxon>
        <taxon>Pentapetalae</taxon>
        <taxon>asterids</taxon>
        <taxon>Ericales</taxon>
        <taxon>Actinidiaceae</taxon>
        <taxon>Actinidia</taxon>
    </lineage>
</organism>
<feature type="compositionally biased region" description="Polar residues" evidence="1">
    <location>
        <begin position="1"/>
        <end position="15"/>
    </location>
</feature>
<evidence type="ECO:0008006" key="4">
    <source>
        <dbReference type="Google" id="ProtNLM"/>
    </source>
</evidence>
<dbReference type="AlphaFoldDB" id="A0A7J0GPM7"/>
<feature type="region of interest" description="Disordered" evidence="1">
    <location>
        <begin position="393"/>
        <end position="454"/>
    </location>
</feature>
<accession>A0A7J0GPM7</accession>
<evidence type="ECO:0000313" key="2">
    <source>
        <dbReference type="EMBL" id="GFZ12770.1"/>
    </source>
</evidence>
<feature type="region of interest" description="Disordered" evidence="1">
    <location>
        <begin position="1"/>
        <end position="21"/>
    </location>
</feature>
<reference evidence="2 3" key="1">
    <citation type="submission" date="2019-07" db="EMBL/GenBank/DDBJ databases">
        <title>De Novo Assembly of kiwifruit Actinidia rufa.</title>
        <authorList>
            <person name="Sugita-Konishi S."/>
            <person name="Sato K."/>
            <person name="Mori E."/>
            <person name="Abe Y."/>
            <person name="Kisaki G."/>
            <person name="Hamano K."/>
            <person name="Suezawa K."/>
            <person name="Otani M."/>
            <person name="Fukuda T."/>
            <person name="Manabe T."/>
            <person name="Gomi K."/>
            <person name="Tabuchi M."/>
            <person name="Akimitsu K."/>
            <person name="Kataoka I."/>
        </authorList>
    </citation>
    <scope>NUCLEOTIDE SEQUENCE [LARGE SCALE GENOMIC DNA]</scope>
    <source>
        <strain evidence="3">cv. Fuchu</strain>
    </source>
</reference>
<proteinExistence type="predicted"/>
<dbReference type="EMBL" id="BJWL01000023">
    <property type="protein sequence ID" value="GFZ12770.1"/>
    <property type="molecule type" value="Genomic_DNA"/>
</dbReference>
<name>A0A7J0GPM7_9ERIC</name>
<dbReference type="PANTHER" id="PTHR34222">
    <property type="entry name" value="GAG_PRE-INTEGRS DOMAIN-CONTAINING PROTEIN"/>
    <property type="match status" value="1"/>
</dbReference>
<dbReference type="OrthoDB" id="1750575at2759"/>
<evidence type="ECO:0000313" key="3">
    <source>
        <dbReference type="Proteomes" id="UP000585474"/>
    </source>
</evidence>
<comment type="caution">
    <text evidence="2">The sequence shown here is derived from an EMBL/GenBank/DDBJ whole genome shotgun (WGS) entry which is preliminary data.</text>
</comment>